<accession>F4RA44</accession>
<name>F4RA44_MELLP</name>
<dbReference type="AlphaFoldDB" id="F4RA44"/>
<gene>
    <name evidence="2" type="ORF">MELLADRAFT_102971</name>
</gene>
<dbReference type="EMBL" id="GL883094">
    <property type="protein sequence ID" value="EGG10848.1"/>
    <property type="molecule type" value="Genomic_DNA"/>
</dbReference>
<protein>
    <submittedName>
        <fullName evidence="2">Uncharacterized protein</fullName>
    </submittedName>
</protein>
<feature type="compositionally biased region" description="Basic and acidic residues" evidence="1">
    <location>
        <begin position="49"/>
        <end position="60"/>
    </location>
</feature>
<feature type="compositionally biased region" description="Basic and acidic residues" evidence="1">
    <location>
        <begin position="1"/>
        <end position="17"/>
    </location>
</feature>
<dbReference type="VEuPathDB" id="FungiDB:MELLADRAFT_102971"/>
<dbReference type="Proteomes" id="UP000001072">
    <property type="component" value="Unassembled WGS sequence"/>
</dbReference>
<proteinExistence type="predicted"/>
<evidence type="ECO:0000313" key="3">
    <source>
        <dbReference type="Proteomes" id="UP000001072"/>
    </source>
</evidence>
<evidence type="ECO:0000256" key="1">
    <source>
        <dbReference type="SAM" id="MobiDB-lite"/>
    </source>
</evidence>
<keyword evidence="3" id="KW-1185">Reference proteome</keyword>
<organism evidence="3">
    <name type="scientific">Melampsora larici-populina (strain 98AG31 / pathotype 3-4-7)</name>
    <name type="common">Poplar leaf rust fungus</name>
    <dbReference type="NCBI Taxonomy" id="747676"/>
    <lineage>
        <taxon>Eukaryota</taxon>
        <taxon>Fungi</taxon>
        <taxon>Dikarya</taxon>
        <taxon>Basidiomycota</taxon>
        <taxon>Pucciniomycotina</taxon>
        <taxon>Pucciniomycetes</taxon>
        <taxon>Pucciniales</taxon>
        <taxon>Melampsoraceae</taxon>
        <taxon>Melampsora</taxon>
    </lineage>
</organism>
<dbReference type="InParanoid" id="F4RA44"/>
<evidence type="ECO:0000313" key="2">
    <source>
        <dbReference type="EMBL" id="EGG10848.1"/>
    </source>
</evidence>
<sequence>MPPRKSDRVRAIEDRVGRPLYSDTARRASSVGAAPARSNARRSSVRSATTEHDGRGRETDDVPPQQQLLQLEESLRIKSEQHEGYRDLSVLVEELSQLVTLLLGEEEV</sequence>
<dbReference type="HOGENOM" id="CLU_2197515_0_0_1"/>
<reference evidence="3" key="1">
    <citation type="journal article" date="2011" name="Proc. Natl. Acad. Sci. U.S.A.">
        <title>Obligate biotrophy features unraveled by the genomic analysis of rust fungi.</title>
        <authorList>
            <person name="Duplessis S."/>
            <person name="Cuomo C.A."/>
            <person name="Lin Y.-C."/>
            <person name="Aerts A."/>
            <person name="Tisserant E."/>
            <person name="Veneault-Fourrey C."/>
            <person name="Joly D.L."/>
            <person name="Hacquard S."/>
            <person name="Amselem J."/>
            <person name="Cantarel B.L."/>
            <person name="Chiu R."/>
            <person name="Coutinho P.M."/>
            <person name="Feau N."/>
            <person name="Field M."/>
            <person name="Frey P."/>
            <person name="Gelhaye E."/>
            <person name="Goldberg J."/>
            <person name="Grabherr M.G."/>
            <person name="Kodira C.D."/>
            <person name="Kohler A."/>
            <person name="Kuees U."/>
            <person name="Lindquist E.A."/>
            <person name="Lucas S.M."/>
            <person name="Mago R."/>
            <person name="Mauceli E."/>
            <person name="Morin E."/>
            <person name="Murat C."/>
            <person name="Pangilinan J.L."/>
            <person name="Park R."/>
            <person name="Pearson M."/>
            <person name="Quesneville H."/>
            <person name="Rouhier N."/>
            <person name="Sakthikumar S."/>
            <person name="Salamov A.A."/>
            <person name="Schmutz J."/>
            <person name="Selles B."/>
            <person name="Shapiro H."/>
            <person name="Tanguay P."/>
            <person name="Tuskan G.A."/>
            <person name="Henrissat B."/>
            <person name="Van de Peer Y."/>
            <person name="Rouze P."/>
            <person name="Ellis J.G."/>
            <person name="Dodds P.N."/>
            <person name="Schein J.E."/>
            <person name="Zhong S."/>
            <person name="Hamelin R.C."/>
            <person name="Grigoriev I.V."/>
            <person name="Szabo L.J."/>
            <person name="Martin F."/>
        </authorList>
    </citation>
    <scope>NUCLEOTIDE SEQUENCE [LARGE SCALE GENOMIC DNA]</scope>
    <source>
        <strain evidence="3">98AG31 / pathotype 3-4-7</strain>
    </source>
</reference>
<dbReference type="GeneID" id="18921828"/>
<dbReference type="RefSeq" id="XP_007406317.1">
    <property type="nucleotide sequence ID" value="XM_007406255.1"/>
</dbReference>
<feature type="region of interest" description="Disordered" evidence="1">
    <location>
        <begin position="1"/>
        <end position="66"/>
    </location>
</feature>
<dbReference type="KEGG" id="mlr:MELLADRAFT_102971"/>